<organism evidence="12 13">
    <name type="scientific">Lecanosticta acicola</name>
    <dbReference type="NCBI Taxonomy" id="111012"/>
    <lineage>
        <taxon>Eukaryota</taxon>
        <taxon>Fungi</taxon>
        <taxon>Dikarya</taxon>
        <taxon>Ascomycota</taxon>
        <taxon>Pezizomycotina</taxon>
        <taxon>Dothideomycetes</taxon>
        <taxon>Dothideomycetidae</taxon>
        <taxon>Mycosphaerellales</taxon>
        <taxon>Mycosphaerellaceae</taxon>
        <taxon>Lecanosticta</taxon>
    </lineage>
</organism>
<protein>
    <submittedName>
        <fullName evidence="12">Transcriptional regulator GZF3</fullName>
    </submittedName>
</protein>
<feature type="region of interest" description="Disordered" evidence="10">
    <location>
        <begin position="281"/>
        <end position="309"/>
    </location>
</feature>
<keyword evidence="8" id="KW-0539">Nucleus</keyword>
<feature type="region of interest" description="Disordered" evidence="10">
    <location>
        <begin position="171"/>
        <end position="259"/>
    </location>
</feature>
<dbReference type="PROSITE" id="PS00344">
    <property type="entry name" value="GATA_ZN_FINGER_1"/>
    <property type="match status" value="1"/>
</dbReference>
<keyword evidence="3 9" id="KW-0863">Zinc-finger</keyword>
<dbReference type="Gene3D" id="3.30.50.10">
    <property type="entry name" value="Erythroid Transcription Factor GATA-1, subunit A"/>
    <property type="match status" value="1"/>
</dbReference>
<dbReference type="Pfam" id="PF00320">
    <property type="entry name" value="GATA"/>
    <property type="match status" value="1"/>
</dbReference>
<dbReference type="PANTHER" id="PTHR10071:SF281">
    <property type="entry name" value="BOX A-BINDING FACTOR-RELATED"/>
    <property type="match status" value="1"/>
</dbReference>
<evidence type="ECO:0000256" key="10">
    <source>
        <dbReference type="SAM" id="MobiDB-lite"/>
    </source>
</evidence>
<dbReference type="PROSITE" id="PS50114">
    <property type="entry name" value="GATA_ZN_FINGER_2"/>
    <property type="match status" value="1"/>
</dbReference>
<dbReference type="Pfam" id="PF25026">
    <property type="entry name" value="Asd-4"/>
    <property type="match status" value="1"/>
</dbReference>
<gene>
    <name evidence="12" type="ORF">LECACI_7A009121</name>
</gene>
<feature type="region of interest" description="Disordered" evidence="10">
    <location>
        <begin position="86"/>
        <end position="114"/>
    </location>
</feature>
<feature type="domain" description="GATA-type" evidence="11">
    <location>
        <begin position="126"/>
        <end position="179"/>
    </location>
</feature>
<evidence type="ECO:0000256" key="5">
    <source>
        <dbReference type="ARBA" id="ARBA00023015"/>
    </source>
</evidence>
<keyword evidence="13" id="KW-1185">Reference proteome</keyword>
<sequence>MLQYAIPTAPQPFNRPSPVYAEPHSRLQHAKNGFSVPRPPSAASHHSNEQDHPQQSSGSATAGQGELQHLPALSALASLAANAPAAKVNPPSASGDSSTRSSTPSNAGNMSTTQFAPAATAGGNVQSGPPTCGNCSTSTTPLWRRDESGQILCNACGLFLKLHGRPRPISLKTDVIKSRNRVKTSQPKKRDSTNGQEGGVHARNGYHPQPDMAHAATHPQHAHSHTLPMGLSGDQQPQRVPTPGSGSRSNTPALSQQNQNVAPPHIFDTVSLPSDTFASPSLPSFALRQPSPPPASLNGTSSSSSHVEAQTYDALVHQNNTLRTRVSELEVINELFRGRVGELERNEQQKGEQVQRLGLEVAAANSRAIELEKRLAELEAEASPSRKKARTESNGGNTHAMQIETLRLHVYDGRSND</sequence>
<comment type="subcellular location">
    <subcellularLocation>
        <location evidence="1">Nucleus</location>
    </subcellularLocation>
</comment>
<name>A0AAI8Z7Q7_9PEZI</name>
<dbReference type="InterPro" id="IPR056998">
    <property type="entry name" value="Asd-4/GZF3_helical"/>
</dbReference>
<keyword evidence="2" id="KW-0479">Metal-binding</keyword>
<dbReference type="GO" id="GO:0000978">
    <property type="term" value="F:RNA polymerase II cis-regulatory region sequence-specific DNA binding"/>
    <property type="evidence" value="ECO:0007669"/>
    <property type="project" value="TreeGrafter"/>
</dbReference>
<evidence type="ECO:0000256" key="6">
    <source>
        <dbReference type="ARBA" id="ARBA00023063"/>
    </source>
</evidence>
<feature type="compositionally biased region" description="Polar residues" evidence="10">
    <location>
        <begin position="297"/>
        <end position="308"/>
    </location>
</feature>
<evidence type="ECO:0000256" key="7">
    <source>
        <dbReference type="ARBA" id="ARBA00023163"/>
    </source>
</evidence>
<keyword evidence="6" id="KW-0534">Nitrate assimilation</keyword>
<keyword evidence="7" id="KW-0804">Transcription</keyword>
<feature type="region of interest" description="Disordered" evidence="10">
    <location>
        <begin position="1"/>
        <end position="64"/>
    </location>
</feature>
<reference evidence="12" key="1">
    <citation type="submission" date="2023-11" db="EMBL/GenBank/DDBJ databases">
        <authorList>
            <person name="Alioto T."/>
            <person name="Alioto T."/>
            <person name="Gomez Garrido J."/>
        </authorList>
    </citation>
    <scope>NUCLEOTIDE SEQUENCE</scope>
</reference>
<evidence type="ECO:0000256" key="1">
    <source>
        <dbReference type="ARBA" id="ARBA00004123"/>
    </source>
</evidence>
<dbReference type="InterPro" id="IPR039355">
    <property type="entry name" value="Transcription_factor_GATA"/>
</dbReference>
<evidence type="ECO:0000256" key="9">
    <source>
        <dbReference type="PROSITE-ProRule" id="PRU00094"/>
    </source>
</evidence>
<proteinExistence type="predicted"/>
<evidence type="ECO:0000313" key="12">
    <source>
        <dbReference type="EMBL" id="CAK4033963.1"/>
    </source>
</evidence>
<evidence type="ECO:0000259" key="11">
    <source>
        <dbReference type="PROSITE" id="PS50114"/>
    </source>
</evidence>
<dbReference type="GO" id="GO:0000122">
    <property type="term" value="P:negative regulation of transcription by RNA polymerase II"/>
    <property type="evidence" value="ECO:0007669"/>
    <property type="project" value="TreeGrafter"/>
</dbReference>
<dbReference type="PANTHER" id="PTHR10071">
    <property type="entry name" value="TRANSCRIPTION FACTOR GATA FAMILY MEMBER"/>
    <property type="match status" value="1"/>
</dbReference>
<dbReference type="PRINTS" id="PR00619">
    <property type="entry name" value="GATAZNFINGER"/>
</dbReference>
<dbReference type="Proteomes" id="UP001296104">
    <property type="component" value="Unassembled WGS sequence"/>
</dbReference>
<feature type="compositionally biased region" description="Basic and acidic residues" evidence="10">
    <location>
        <begin position="406"/>
        <end position="417"/>
    </location>
</feature>
<dbReference type="GO" id="GO:0000981">
    <property type="term" value="F:DNA-binding transcription factor activity, RNA polymerase II-specific"/>
    <property type="evidence" value="ECO:0007669"/>
    <property type="project" value="TreeGrafter"/>
</dbReference>
<dbReference type="AlphaFoldDB" id="A0AAI8Z7Q7"/>
<evidence type="ECO:0000256" key="2">
    <source>
        <dbReference type="ARBA" id="ARBA00022723"/>
    </source>
</evidence>
<dbReference type="InterPro" id="IPR013088">
    <property type="entry name" value="Znf_NHR/GATA"/>
</dbReference>
<dbReference type="GO" id="GO:0045944">
    <property type="term" value="P:positive regulation of transcription by RNA polymerase II"/>
    <property type="evidence" value="ECO:0007669"/>
    <property type="project" value="TreeGrafter"/>
</dbReference>
<dbReference type="SUPFAM" id="SSF57716">
    <property type="entry name" value="Glucocorticoid receptor-like (DNA-binding domain)"/>
    <property type="match status" value="1"/>
</dbReference>
<dbReference type="GO" id="GO:0008270">
    <property type="term" value="F:zinc ion binding"/>
    <property type="evidence" value="ECO:0007669"/>
    <property type="project" value="UniProtKB-KW"/>
</dbReference>
<keyword evidence="5" id="KW-0805">Transcription regulation</keyword>
<dbReference type="FunFam" id="3.30.50.10:FF:000007">
    <property type="entry name" value="Nitrogen regulatory AreA, N-terminal"/>
    <property type="match status" value="1"/>
</dbReference>
<accession>A0AAI8Z7Q7</accession>
<evidence type="ECO:0000256" key="8">
    <source>
        <dbReference type="ARBA" id="ARBA00023242"/>
    </source>
</evidence>
<feature type="compositionally biased region" description="Polar residues" evidence="10">
    <location>
        <begin position="233"/>
        <end position="259"/>
    </location>
</feature>
<dbReference type="GO" id="GO:0005634">
    <property type="term" value="C:nucleus"/>
    <property type="evidence" value="ECO:0007669"/>
    <property type="project" value="UniProtKB-SubCell"/>
</dbReference>
<feature type="compositionally biased region" description="Polar residues" evidence="10">
    <location>
        <begin position="53"/>
        <end position="62"/>
    </location>
</feature>
<evidence type="ECO:0000256" key="4">
    <source>
        <dbReference type="ARBA" id="ARBA00022833"/>
    </source>
</evidence>
<dbReference type="CDD" id="cd00202">
    <property type="entry name" value="ZnF_GATA"/>
    <property type="match status" value="1"/>
</dbReference>
<evidence type="ECO:0000256" key="3">
    <source>
        <dbReference type="ARBA" id="ARBA00022771"/>
    </source>
</evidence>
<keyword evidence="4" id="KW-0862">Zinc</keyword>
<dbReference type="SMART" id="SM00401">
    <property type="entry name" value="ZnF_GATA"/>
    <property type="match status" value="1"/>
</dbReference>
<dbReference type="InterPro" id="IPR000679">
    <property type="entry name" value="Znf_GATA"/>
</dbReference>
<comment type="caution">
    <text evidence="12">The sequence shown here is derived from an EMBL/GenBank/DDBJ whole genome shotgun (WGS) entry which is preliminary data.</text>
</comment>
<feature type="region of interest" description="Disordered" evidence="10">
    <location>
        <begin position="378"/>
        <end position="417"/>
    </location>
</feature>
<dbReference type="EMBL" id="CAVMBE010000098">
    <property type="protein sequence ID" value="CAK4033963.1"/>
    <property type="molecule type" value="Genomic_DNA"/>
</dbReference>
<evidence type="ECO:0000313" key="13">
    <source>
        <dbReference type="Proteomes" id="UP001296104"/>
    </source>
</evidence>
<feature type="compositionally biased region" description="Low complexity" evidence="10">
    <location>
        <begin position="86"/>
        <end position="105"/>
    </location>
</feature>